<keyword evidence="5 6" id="KW-0274">FAD</keyword>
<keyword evidence="4 6" id="KW-0285">Flavoprotein</keyword>
<evidence type="ECO:0000313" key="11">
    <source>
        <dbReference type="Proteomes" id="UP000288096"/>
    </source>
</evidence>
<dbReference type="InterPro" id="IPR009075">
    <property type="entry name" value="AcylCo_DH/oxidase_C"/>
</dbReference>
<evidence type="ECO:0000256" key="2">
    <source>
        <dbReference type="ARBA" id="ARBA00009347"/>
    </source>
</evidence>
<dbReference type="Proteomes" id="UP000288096">
    <property type="component" value="Unassembled WGS sequence"/>
</dbReference>
<dbReference type="PANTHER" id="PTHR43884:SF12">
    <property type="entry name" value="ISOVALERYL-COA DEHYDROGENASE, MITOCHONDRIAL-RELATED"/>
    <property type="match status" value="1"/>
</dbReference>
<dbReference type="SUPFAM" id="SSF47203">
    <property type="entry name" value="Acyl-CoA dehydrogenase C-terminal domain-like"/>
    <property type="match status" value="1"/>
</dbReference>
<evidence type="ECO:0000259" key="9">
    <source>
        <dbReference type="Pfam" id="PF02771"/>
    </source>
</evidence>
<evidence type="ECO:0000259" key="7">
    <source>
        <dbReference type="Pfam" id="PF00441"/>
    </source>
</evidence>
<comment type="subunit">
    <text evidence="3">Homotetramer.</text>
</comment>
<feature type="domain" description="Acyl-CoA oxidase/dehydrogenase middle" evidence="8">
    <location>
        <begin position="140"/>
        <end position="253"/>
    </location>
</feature>
<dbReference type="Pfam" id="PF02771">
    <property type="entry name" value="Acyl-CoA_dh_N"/>
    <property type="match status" value="1"/>
</dbReference>
<dbReference type="CDD" id="cd00567">
    <property type="entry name" value="ACAD"/>
    <property type="match status" value="1"/>
</dbReference>
<comment type="similarity">
    <text evidence="2 6">Belongs to the acyl-CoA dehydrogenase family.</text>
</comment>
<dbReference type="Gene3D" id="2.40.110.10">
    <property type="entry name" value="Butyryl-CoA Dehydrogenase, subunit A, domain 2"/>
    <property type="match status" value="1"/>
</dbReference>
<dbReference type="OrthoDB" id="9765339at2"/>
<keyword evidence="11" id="KW-1185">Reference proteome</keyword>
<dbReference type="SUPFAM" id="SSF56645">
    <property type="entry name" value="Acyl-CoA dehydrogenase NM domain-like"/>
    <property type="match status" value="1"/>
</dbReference>
<dbReference type="InterPro" id="IPR009100">
    <property type="entry name" value="AcylCoA_DH/oxidase_NM_dom_sf"/>
</dbReference>
<evidence type="ECO:0000256" key="5">
    <source>
        <dbReference type="ARBA" id="ARBA00022827"/>
    </source>
</evidence>
<dbReference type="InterPro" id="IPR006089">
    <property type="entry name" value="Acyl-CoA_DH_CS"/>
</dbReference>
<protein>
    <submittedName>
        <fullName evidence="10">Acyl-CoA dehydrogenase</fullName>
    </submittedName>
</protein>
<evidence type="ECO:0000256" key="6">
    <source>
        <dbReference type="RuleBase" id="RU362125"/>
    </source>
</evidence>
<comment type="caution">
    <text evidence="10">The sequence shown here is derived from an EMBL/GenBank/DDBJ whole genome shotgun (WGS) entry which is preliminary data.</text>
</comment>
<dbReference type="GO" id="GO:0050660">
    <property type="term" value="F:flavin adenine dinucleotide binding"/>
    <property type="evidence" value="ECO:0007669"/>
    <property type="project" value="InterPro"/>
</dbReference>
<name>A0A401FY51_9BACT</name>
<feature type="domain" description="Acyl-CoA dehydrogenase/oxidase C-terminal" evidence="7">
    <location>
        <begin position="281"/>
        <end position="414"/>
    </location>
</feature>
<dbReference type="InterPro" id="IPR046373">
    <property type="entry name" value="Acyl-CoA_Oxase/DH_mid-dom_sf"/>
</dbReference>
<evidence type="ECO:0000259" key="8">
    <source>
        <dbReference type="Pfam" id="PF02770"/>
    </source>
</evidence>
<gene>
    <name evidence="10" type="ORF">DENIS_2825</name>
</gene>
<dbReference type="InterPro" id="IPR013786">
    <property type="entry name" value="AcylCoA_DH/ox_N"/>
</dbReference>
<dbReference type="Gene3D" id="1.10.540.10">
    <property type="entry name" value="Acyl-CoA dehydrogenase/oxidase, N-terminal domain"/>
    <property type="match status" value="1"/>
</dbReference>
<organism evidence="10 11">
    <name type="scientific">Desulfonema ishimotonii</name>
    <dbReference type="NCBI Taxonomy" id="45657"/>
    <lineage>
        <taxon>Bacteria</taxon>
        <taxon>Pseudomonadati</taxon>
        <taxon>Thermodesulfobacteriota</taxon>
        <taxon>Desulfobacteria</taxon>
        <taxon>Desulfobacterales</taxon>
        <taxon>Desulfococcaceae</taxon>
        <taxon>Desulfonema</taxon>
    </lineage>
</organism>
<dbReference type="AlphaFoldDB" id="A0A401FY51"/>
<dbReference type="PROSITE" id="PS00073">
    <property type="entry name" value="ACYL_COA_DH_2"/>
    <property type="match status" value="1"/>
</dbReference>
<evidence type="ECO:0000256" key="1">
    <source>
        <dbReference type="ARBA" id="ARBA00001974"/>
    </source>
</evidence>
<evidence type="ECO:0000313" key="10">
    <source>
        <dbReference type="EMBL" id="GBC61863.1"/>
    </source>
</evidence>
<feature type="domain" description="Acyl-CoA dehydrogenase/oxidase N-terminal" evidence="9">
    <location>
        <begin position="13"/>
        <end position="106"/>
    </location>
</feature>
<dbReference type="GO" id="GO:0003995">
    <property type="term" value="F:acyl-CoA dehydrogenase activity"/>
    <property type="evidence" value="ECO:0007669"/>
    <property type="project" value="InterPro"/>
</dbReference>
<dbReference type="InterPro" id="IPR036250">
    <property type="entry name" value="AcylCo_DH-like_C"/>
</dbReference>
<evidence type="ECO:0000256" key="4">
    <source>
        <dbReference type="ARBA" id="ARBA00022630"/>
    </source>
</evidence>
<dbReference type="RefSeq" id="WP_124329095.1">
    <property type="nucleotide sequence ID" value="NZ_BEXT01000001.1"/>
</dbReference>
<comment type="cofactor">
    <cofactor evidence="1 6">
        <name>FAD</name>
        <dbReference type="ChEBI" id="CHEBI:57692"/>
    </cofactor>
</comment>
<dbReference type="PANTHER" id="PTHR43884">
    <property type="entry name" value="ACYL-COA DEHYDROGENASE"/>
    <property type="match status" value="1"/>
</dbReference>
<reference evidence="11" key="1">
    <citation type="submission" date="2017-11" db="EMBL/GenBank/DDBJ databases">
        <authorList>
            <person name="Watanabe M."/>
            <person name="Kojima H."/>
        </authorList>
    </citation>
    <scope>NUCLEOTIDE SEQUENCE [LARGE SCALE GENOMIC DNA]</scope>
    <source>
        <strain evidence="11">Tokyo 01</strain>
    </source>
</reference>
<dbReference type="InterPro" id="IPR037069">
    <property type="entry name" value="AcylCoA_DH/ox_N_sf"/>
</dbReference>
<keyword evidence="6" id="KW-0560">Oxidoreductase</keyword>
<dbReference type="EMBL" id="BEXT01000001">
    <property type="protein sequence ID" value="GBC61863.1"/>
    <property type="molecule type" value="Genomic_DNA"/>
</dbReference>
<dbReference type="InterPro" id="IPR006091">
    <property type="entry name" value="Acyl-CoA_Oxase/DH_mid-dom"/>
</dbReference>
<dbReference type="Gene3D" id="1.20.140.10">
    <property type="entry name" value="Butyryl-CoA Dehydrogenase, subunit A, domain 3"/>
    <property type="match status" value="1"/>
</dbReference>
<accession>A0A401FY51</accession>
<dbReference type="Pfam" id="PF00441">
    <property type="entry name" value="Acyl-CoA_dh_1"/>
    <property type="match status" value="1"/>
</dbReference>
<reference evidence="11" key="2">
    <citation type="submission" date="2019-01" db="EMBL/GenBank/DDBJ databases">
        <title>Genome sequence of Desulfonema ishimotonii strain Tokyo 01.</title>
        <authorList>
            <person name="Fukui M."/>
        </authorList>
    </citation>
    <scope>NUCLEOTIDE SEQUENCE [LARGE SCALE GENOMIC DNA]</scope>
    <source>
        <strain evidence="11">Tokyo 01</strain>
    </source>
</reference>
<evidence type="ECO:0000256" key="3">
    <source>
        <dbReference type="ARBA" id="ARBA00011881"/>
    </source>
</evidence>
<sequence length="419" mass="46181">MGFNYLDLNKDLTRDQIQLKMSVREFAQKVLRPAARELDELSNPEDVVKKGSLFWDGMRKMRELDYHTAHLPEQIGGMGLSPIELHILFEEIAAASAGFAIALGVDMFPALLAAMTQQPELIEKFTVPYVRDREMKMLGCWAITEPAHGSDMLMPGTPYFEDPKIHGEVLAELQGDEWVISGQKSAWVSDGPVATHAAVYLTIFKGKGMMGKGMTGGGIAIVPLDLPGVSKGKALSKIGQRELPQGEIYFDNVRIPQNYMIAGPEIYTDMLEMTLAMCNGLMGAIFTGVARSAFEEALLYSKGRVQGGVPICQHQLVQDKLFKMFMKVEAARALSRSALNYNLSTQPPSVQYSIAAKVFCTRSAFEIASEAIQIFGGNGLSREYPVEKIFRDARASMIEDGANEVLGLTAAHNLLKKYR</sequence>
<proteinExistence type="inferred from homology"/>
<dbReference type="Pfam" id="PF02770">
    <property type="entry name" value="Acyl-CoA_dh_M"/>
    <property type="match status" value="1"/>
</dbReference>